<protein>
    <submittedName>
        <fullName evidence="5">DUF6273 domain-containing protein</fullName>
    </submittedName>
</protein>
<sequence>MKPKSRILSLLLAICLVAGLMPTTAFAADGDKTIMLGTSGISGYDSTKGYDYIYYGNWSAPDNHTTSGPIKWRVLDDQTNTGGTGLFLLSDVLLGSGTNGGVYFDESSPYSSAWHGSNAQTWCQNFCSDNFSTGEQSAVLATTKSDDGFTSSTCSFPFEASENILNGDKVFFLSAQEAENDGYGFTDDAARIACYGDSAGVWWLRSPRASNISDLPYAGVVHPEGYVTSYLVNKDRDARPAFARPAFNLNLTSVLFTSAAAGGKSANGMDSGLTAIGNYADNEWKLTLLDKSRSFAVTEQTVSGAPGGTITLNYTGATTGTNEYISVIIADSNGSTLYYGRVAQPDSANGQVEIKIPDSLAAGKYTLNVFSEQYNGDYMTDYASAFAEVALTVEEAAAPGIDTGKAIQLVDSGTVANISGGQADNIYFGTYQQSSDGSTEPDGTEGVDWIKSDTANKNGQGPYYYIDPVKWRVLSNASGQLFLLSDQNLDVFQYHTDSESVTWEKSTMRSWLNGYGASENIGGDSGTDYTSDNFIGTAFSEKEQGAIADTTVVNDDNGSIEGGNNTDKIFLLSIAEAQNSSYFADNSSRIATNTAYVAGGGKIGGDMYGVGEADNWWLRSPGNYDKIAALVTDIGGVGSNGGIVFLYLYAVRPAFNLDLESVLFTSAAAGGKSASGMDSGLTAIGNYDGNEWKLTLLDSTRNFSISNAVISNNTITFSYSDAETGTNEYISAVIVDNGAITYYGRILQLDGTTNGASGTASLTIPAGVTLDNDTKLYVFNEQYNGEENDDTKLTDYASQLIDVLDTTAPTLTAGTATRTSETSATVKFTSSEAGTYYYAVVESGDTAPTIDTTGDGTTCISGPNTISISDLTDTAAKDIYIVAKDAAGNVSQSLKIEIPAYTVVPKTYTLTVDLNGGSGGTTGGTTGGTYPAGEVVNINAGSRSNYRFNGWTSSDGGTFADASSASTTFTMPAADTTITANWRYIGGGGSTTDYYRLTFETNGGSEISSIRRAEYTTIDLTDYTPTREGYEFTGWYADENLTEKITSIRLTRNTTVYAGWEEIKENPGTGFENPFTDVSENDWFFNDVKFVYQNGLMNGTSATTFSPEGTTSRGMIVTILWRMAGSPDMEDKIWGYPFADVDATAYYGTAVYWARLNGIAGGYDDATFGPNAPINREQMAVMMYRYAQYMGYDTTQGGMAIREYADYGQVSSYALEAMDWANATGIVTGTSESTLSPQGQATRAQAAAMFTRFCEQYAEK</sequence>
<evidence type="ECO:0000313" key="6">
    <source>
        <dbReference type="Proteomes" id="UP001464378"/>
    </source>
</evidence>
<keyword evidence="2" id="KW-0677">Repeat</keyword>
<dbReference type="Pfam" id="PF09479">
    <property type="entry name" value="Flg_new"/>
    <property type="match status" value="1"/>
</dbReference>
<dbReference type="Proteomes" id="UP001464378">
    <property type="component" value="Unassembled WGS sequence"/>
</dbReference>
<dbReference type="PROSITE" id="PS51272">
    <property type="entry name" value="SLH"/>
    <property type="match status" value="3"/>
</dbReference>
<dbReference type="InterPro" id="IPR042229">
    <property type="entry name" value="Listeria/Bacterioides_rpt_sf"/>
</dbReference>
<dbReference type="Pfam" id="PF00395">
    <property type="entry name" value="SLH"/>
    <property type="match status" value="3"/>
</dbReference>
<comment type="subcellular location">
    <subcellularLocation>
        <location evidence="1">Cell envelope</location>
    </subcellularLocation>
</comment>
<evidence type="ECO:0000256" key="2">
    <source>
        <dbReference type="ARBA" id="ARBA00022737"/>
    </source>
</evidence>
<feature type="domain" description="SLH" evidence="4">
    <location>
        <begin position="1071"/>
        <end position="1132"/>
    </location>
</feature>
<accession>A0ABV1EAX8</accession>
<evidence type="ECO:0000259" key="4">
    <source>
        <dbReference type="PROSITE" id="PS51272"/>
    </source>
</evidence>
<dbReference type="InterPro" id="IPR013378">
    <property type="entry name" value="InlB-like_B-rpt"/>
</dbReference>
<feature type="domain" description="SLH" evidence="4">
    <location>
        <begin position="1201"/>
        <end position="1260"/>
    </location>
</feature>
<evidence type="ECO:0000313" key="5">
    <source>
        <dbReference type="EMBL" id="MEQ2443606.1"/>
    </source>
</evidence>
<dbReference type="InterPro" id="IPR001119">
    <property type="entry name" value="SLH_dom"/>
</dbReference>
<comment type="caution">
    <text evidence="5">The sequence shown here is derived from an EMBL/GenBank/DDBJ whole genome shotgun (WGS) entry which is preliminary data.</text>
</comment>
<name>A0ABV1EAX8_9FIRM</name>
<dbReference type="NCBIfam" id="TIGR02543">
    <property type="entry name" value="List_Bact_rpt"/>
    <property type="match status" value="2"/>
</dbReference>
<dbReference type="Pfam" id="PF18998">
    <property type="entry name" value="Flg_new_2"/>
    <property type="match status" value="1"/>
</dbReference>
<proteinExistence type="predicted"/>
<dbReference type="InterPro" id="IPR044060">
    <property type="entry name" value="Bacterial_rp_domain"/>
</dbReference>
<feature type="chain" id="PRO_5047457861" evidence="3">
    <location>
        <begin position="28"/>
        <end position="1260"/>
    </location>
</feature>
<dbReference type="Pfam" id="PF19789">
    <property type="entry name" value="DUF6273"/>
    <property type="match status" value="2"/>
</dbReference>
<organism evidence="5 6">
    <name type="scientific">Pseudoflavonifractor intestinihominis</name>
    <dbReference type="NCBI Taxonomy" id="3133171"/>
    <lineage>
        <taxon>Bacteria</taxon>
        <taxon>Bacillati</taxon>
        <taxon>Bacillota</taxon>
        <taxon>Clostridia</taxon>
        <taxon>Eubacteriales</taxon>
        <taxon>Oscillospiraceae</taxon>
        <taxon>Pseudoflavonifractor</taxon>
    </lineage>
</organism>
<evidence type="ECO:0000256" key="3">
    <source>
        <dbReference type="SAM" id="SignalP"/>
    </source>
</evidence>
<keyword evidence="3" id="KW-0732">Signal</keyword>
<keyword evidence="6" id="KW-1185">Reference proteome</keyword>
<gene>
    <name evidence="5" type="ORF">WMO64_08990</name>
</gene>
<feature type="signal peptide" evidence="3">
    <location>
        <begin position="1"/>
        <end position="27"/>
    </location>
</feature>
<dbReference type="InterPro" id="IPR046240">
    <property type="entry name" value="DUF6273"/>
</dbReference>
<dbReference type="EMBL" id="JBBMFK010000013">
    <property type="protein sequence ID" value="MEQ2443606.1"/>
    <property type="molecule type" value="Genomic_DNA"/>
</dbReference>
<dbReference type="Gene3D" id="2.60.40.4270">
    <property type="entry name" value="Listeria-Bacteroides repeat domain"/>
    <property type="match status" value="2"/>
</dbReference>
<feature type="domain" description="SLH" evidence="4">
    <location>
        <begin position="1134"/>
        <end position="1197"/>
    </location>
</feature>
<evidence type="ECO:0000256" key="1">
    <source>
        <dbReference type="ARBA" id="ARBA00004196"/>
    </source>
</evidence>
<reference evidence="5 6" key="1">
    <citation type="submission" date="2024-03" db="EMBL/GenBank/DDBJ databases">
        <title>Human intestinal bacterial collection.</title>
        <authorList>
            <person name="Pauvert C."/>
            <person name="Hitch T.C.A."/>
            <person name="Clavel T."/>
        </authorList>
    </citation>
    <scope>NUCLEOTIDE SEQUENCE [LARGE SCALE GENOMIC DNA]</scope>
    <source>
        <strain evidence="5 6">CLA-AP-H29</strain>
    </source>
</reference>